<dbReference type="InterPro" id="IPR008939">
    <property type="entry name" value="Lytic_TGlycosylase_superhlx_U"/>
</dbReference>
<dbReference type="AlphaFoldDB" id="A0A930BRX2"/>
<gene>
    <name evidence="6" type="ORF">HXL68_08120</name>
</gene>
<evidence type="ECO:0000313" key="7">
    <source>
        <dbReference type="Proteomes" id="UP000718593"/>
    </source>
</evidence>
<accession>A0A930BRX2</accession>
<dbReference type="PANTHER" id="PTHR37423:SF5">
    <property type="entry name" value="SOLUBLE LYTIC MUREIN TRANSGLYCOSYLASE"/>
    <property type="match status" value="1"/>
</dbReference>
<feature type="signal peptide" evidence="3">
    <location>
        <begin position="1"/>
        <end position="20"/>
    </location>
</feature>
<dbReference type="Gene3D" id="1.10.1240.20">
    <property type="entry name" value="Lytic transglycosylase, superhelical linker domain"/>
    <property type="match status" value="1"/>
</dbReference>
<keyword evidence="2 3" id="KW-0732">Signal</keyword>
<dbReference type="Gene3D" id="1.10.530.10">
    <property type="match status" value="1"/>
</dbReference>
<evidence type="ECO:0000259" key="4">
    <source>
        <dbReference type="Pfam" id="PF01464"/>
    </source>
</evidence>
<evidence type="ECO:0000256" key="1">
    <source>
        <dbReference type="ARBA" id="ARBA00007734"/>
    </source>
</evidence>
<dbReference type="SUPFAM" id="SSF53955">
    <property type="entry name" value="Lysozyme-like"/>
    <property type="match status" value="1"/>
</dbReference>
<proteinExistence type="inferred from homology"/>
<evidence type="ECO:0000256" key="2">
    <source>
        <dbReference type="ARBA" id="ARBA00022729"/>
    </source>
</evidence>
<dbReference type="Proteomes" id="UP000718593">
    <property type="component" value="Unassembled WGS sequence"/>
</dbReference>
<evidence type="ECO:0000259" key="5">
    <source>
        <dbReference type="Pfam" id="PF14718"/>
    </source>
</evidence>
<comment type="similarity">
    <text evidence="1">Belongs to the transglycosylase Slt family.</text>
</comment>
<dbReference type="SUPFAM" id="SSF48435">
    <property type="entry name" value="Bacterial muramidases"/>
    <property type="match status" value="1"/>
</dbReference>
<comment type="caution">
    <text evidence="6">The sequence shown here is derived from an EMBL/GenBank/DDBJ whole genome shotgun (WGS) entry which is preliminary data.</text>
</comment>
<dbReference type="CDD" id="cd13401">
    <property type="entry name" value="Slt70-like"/>
    <property type="match status" value="1"/>
</dbReference>
<dbReference type="EMBL" id="JABZMI010000137">
    <property type="protein sequence ID" value="MBF1164993.1"/>
    <property type="molecule type" value="Genomic_DNA"/>
</dbReference>
<sequence>MKFRTHLAPFLFAVSLAVFAQDGDSAFIAAREAFRAGKIERLEQAIGQLGNHELAAYAENYRLRMWMDKGEPDGIRDFLQRNEGSYVAEKLRADWIRWLGKRALWREVDAEYPKLLAPEPDVTCYSLQARTDRNGVLAEAEKLWLTMLEPPEACRPVLDALVASQAKTADDVWLRARRQVEANRPGQARTTLNYLPDSQMPDSRAFDSAVNSAMGYLVKQGAGNGSRAGRELAAFAIARLAANDPRQAADELERLKNRLQDGERQWAWSQIGLQAAKKHLPEAVDWYARAGKAPLSDEGHQWKVRAALRAQEWGIVHDSIQAMPAELAARPEWTYWLGRALQAGGRTSDADAQFGKIAGQPNFYGNLADEELGRTVLPPPKAAPVTSEEQRAARDNPGIRRALAFFRNDMRTEAVREWNWALRGMDDRQLLAAADLARRNQIWDRAINTADRTKNEHDYTLRFLAPYGETVRPAAQNQSLDDAWVYGLMRQESRFITNAKSNVGASGLMQLMPATAKWVAKKIGLRDFSHGRVNDTETNVLLGTSYMRLVMENLDNHPVLASAAYNAGPGRAKKWRADRPLEGAIYAETIPFSETRDYVKKVMSNAVYYSALFNGKPDSLKSRLGTVGARTADAPKDADLP</sequence>
<dbReference type="InterPro" id="IPR037061">
    <property type="entry name" value="Lytic_TGlycoase_superhlx_L_sf"/>
</dbReference>
<dbReference type="PANTHER" id="PTHR37423">
    <property type="entry name" value="SOLUBLE LYTIC MUREIN TRANSGLYCOSYLASE-RELATED"/>
    <property type="match status" value="1"/>
</dbReference>
<dbReference type="InterPro" id="IPR008258">
    <property type="entry name" value="Transglycosylase_SLT_dom_1"/>
</dbReference>
<dbReference type="GO" id="GO:0004553">
    <property type="term" value="F:hydrolase activity, hydrolyzing O-glycosyl compounds"/>
    <property type="evidence" value="ECO:0007669"/>
    <property type="project" value="InterPro"/>
</dbReference>
<evidence type="ECO:0000256" key="3">
    <source>
        <dbReference type="SAM" id="SignalP"/>
    </source>
</evidence>
<name>A0A930BRX2_9RHOO</name>
<feature type="chain" id="PRO_5037656979" evidence="3">
    <location>
        <begin position="21"/>
        <end position="641"/>
    </location>
</feature>
<protein>
    <submittedName>
        <fullName evidence="6">Lytic transglycosylase domain-containing protein</fullName>
    </submittedName>
</protein>
<feature type="domain" description="Transglycosylase SLT" evidence="4">
    <location>
        <begin position="472"/>
        <end position="578"/>
    </location>
</feature>
<dbReference type="InterPro" id="IPR023346">
    <property type="entry name" value="Lysozyme-like_dom_sf"/>
</dbReference>
<reference evidence="6" key="1">
    <citation type="submission" date="2020-04" db="EMBL/GenBank/DDBJ databases">
        <title>Deep metagenomics examines the oral microbiome during advanced dental caries in children, revealing novel taxa and co-occurrences with host molecules.</title>
        <authorList>
            <person name="Baker J.L."/>
            <person name="Morton J.T."/>
            <person name="Dinis M."/>
            <person name="Alvarez R."/>
            <person name="Tran N.C."/>
            <person name="Knight R."/>
            <person name="Edlund A."/>
        </authorList>
    </citation>
    <scope>NUCLEOTIDE SEQUENCE</scope>
    <source>
        <strain evidence="6">JCVI_32_bin.24</strain>
    </source>
</reference>
<dbReference type="InterPro" id="IPR012289">
    <property type="entry name" value="Lytic_TGlycosylase_superhlx_L"/>
</dbReference>
<organism evidence="6 7">
    <name type="scientific">Dechloromonas agitata</name>
    <dbReference type="NCBI Taxonomy" id="73030"/>
    <lineage>
        <taxon>Bacteria</taxon>
        <taxon>Pseudomonadati</taxon>
        <taxon>Pseudomonadota</taxon>
        <taxon>Betaproteobacteria</taxon>
        <taxon>Rhodocyclales</taxon>
        <taxon>Azonexaceae</taxon>
        <taxon>Dechloromonas</taxon>
    </lineage>
</organism>
<dbReference type="Pfam" id="PF14718">
    <property type="entry name" value="SLT_L"/>
    <property type="match status" value="1"/>
</dbReference>
<feature type="domain" description="Lytic transglycosylase superhelical linker" evidence="5">
    <location>
        <begin position="394"/>
        <end position="454"/>
    </location>
</feature>
<dbReference type="Gene3D" id="1.25.20.10">
    <property type="entry name" value="Bacterial muramidases"/>
    <property type="match status" value="1"/>
</dbReference>
<dbReference type="GO" id="GO:0042597">
    <property type="term" value="C:periplasmic space"/>
    <property type="evidence" value="ECO:0007669"/>
    <property type="project" value="InterPro"/>
</dbReference>
<dbReference type="Pfam" id="PF01464">
    <property type="entry name" value="SLT"/>
    <property type="match status" value="1"/>
</dbReference>
<evidence type="ECO:0000313" key="6">
    <source>
        <dbReference type="EMBL" id="MBF1164993.1"/>
    </source>
</evidence>